<dbReference type="PROSITE" id="PS51193">
    <property type="entry name" value="HELICASE_ATP_BIND_2"/>
    <property type="match status" value="1"/>
</dbReference>
<gene>
    <name evidence="12" type="ORF">SAMN05421834_101235</name>
</gene>
<evidence type="ECO:0000313" key="12">
    <source>
        <dbReference type="EMBL" id="SIQ08712.1"/>
    </source>
</evidence>
<dbReference type="GO" id="GO:0006139">
    <property type="term" value="P:nucleobase-containing compound metabolic process"/>
    <property type="evidence" value="ECO:0007669"/>
    <property type="project" value="InterPro"/>
</dbReference>
<keyword evidence="6" id="KW-0408">Iron</keyword>
<keyword evidence="13" id="KW-1185">Reference proteome</keyword>
<evidence type="ECO:0000256" key="1">
    <source>
        <dbReference type="ARBA" id="ARBA00022723"/>
    </source>
</evidence>
<dbReference type="SMART" id="SM00487">
    <property type="entry name" value="DEXDc"/>
    <property type="match status" value="1"/>
</dbReference>
<organism evidence="12 13">
    <name type="scientific">Halanaerobium kushneri</name>
    <dbReference type="NCBI Taxonomy" id="56779"/>
    <lineage>
        <taxon>Bacteria</taxon>
        <taxon>Bacillati</taxon>
        <taxon>Bacillota</taxon>
        <taxon>Clostridia</taxon>
        <taxon>Halanaerobiales</taxon>
        <taxon>Halanaerobiaceae</taxon>
        <taxon>Halanaerobium</taxon>
    </lineage>
</organism>
<sequence length="816" mass="93836">MSASAEMLLEVSQEIKQEIEAASGNEIFIRAQLNNKDIIEEIEVLARGNSYSAPAVINNLMPGEIVIHNHPSGDLTPSAADIRLAAKMAAREIGFAIINNQADQIYVVVEAGTKKEKQKLNKKEILSYFKKEGKLSQELKGFSERKEQLITAEKIIDSFNQHQFDFIEAGTGTGKSFAYLIPALFYNNLNQARIVVSTNTINLQEQLINKDLVTLKRVLDFDFNAVLVKGRSNYLCLRKFKNFKKNFDNQELELEEKIFYELDDWKKNTESGEKSEINFQLQNKIWNQIAAESDLCLKTSCPFYSNCFFMKARKKIYKADILIVNHHLLLSDARVKDDTGSVDRGILPNFNHLIIDEAHNIGEIATDHLGYPLYQPLMDNWLKRLSGDKKSLLAEIREDIAFTVDSDQKRLREILDKKIIPTTQKIRDLIPQYFNELKNLISNYKDKKITIDDNLKNNPKWNEFYQTAEDLAAYLKNNFSFLQIIYENLYLGLEAETDESEMKIKSSLNRCQDLIKRIEFNLQAEDDDYVFWLESSYYRGSEQIVQKSAPIDAGKFLPDMLWSKLTNVIFTSATITAAGSFDYFYRETGIKKAEELKVESPFDYSKQAELLIPLDFPDPGNKNFLKELVSSLKKIISKSRGSTMVLFTSYRMLSYCYNNLKSELEEKGIRILSQSKLSRNYIMQEFQSEYQTIIFGTSSFWEGVDLPGDLLKYLVMVKLPFPVPGEPLYKAREDLLKSKGLNPFYNLALPQAVIKFRQGFGRLIRSKKDTGFIILFDRRVISRSYGRQFLDSIPSDCPILEIKAKDIIKKIEDNGV</sequence>
<dbReference type="SUPFAM" id="SSF52540">
    <property type="entry name" value="P-loop containing nucleoside triphosphate hydrolases"/>
    <property type="match status" value="2"/>
</dbReference>
<keyword evidence="8" id="KW-0238">DNA-binding</keyword>
<dbReference type="Gene3D" id="3.40.50.300">
    <property type="entry name" value="P-loop containing nucleotide triphosphate hydrolases"/>
    <property type="match status" value="2"/>
</dbReference>
<dbReference type="Pfam" id="PF13307">
    <property type="entry name" value="Helicase_C_2"/>
    <property type="match status" value="1"/>
</dbReference>
<protein>
    <submittedName>
        <fullName evidence="12">ATP-dependent DNA helicase DinG</fullName>
    </submittedName>
</protein>
<comment type="similarity">
    <text evidence="10">Belongs to the helicase family. DinG subfamily.</text>
</comment>
<accession>A0A1N6PWP1</accession>
<evidence type="ECO:0000256" key="2">
    <source>
        <dbReference type="ARBA" id="ARBA00022741"/>
    </source>
</evidence>
<dbReference type="RefSeq" id="WP_076543527.1">
    <property type="nucleotide sequence ID" value="NZ_FTNC01000001.1"/>
</dbReference>
<dbReference type="GO" id="GO:0046872">
    <property type="term" value="F:metal ion binding"/>
    <property type="evidence" value="ECO:0007669"/>
    <property type="project" value="UniProtKB-KW"/>
</dbReference>
<evidence type="ECO:0000256" key="3">
    <source>
        <dbReference type="ARBA" id="ARBA00022801"/>
    </source>
</evidence>
<dbReference type="Pfam" id="PF06733">
    <property type="entry name" value="DEAD_2"/>
    <property type="match status" value="1"/>
</dbReference>
<dbReference type="PANTHER" id="PTHR11472:SF34">
    <property type="entry name" value="REGULATOR OF TELOMERE ELONGATION HELICASE 1"/>
    <property type="match status" value="1"/>
</dbReference>
<dbReference type="InterPro" id="IPR006555">
    <property type="entry name" value="ATP-dep_Helicase_C"/>
</dbReference>
<name>A0A1N6PWP1_9FIRM</name>
<keyword evidence="3" id="KW-0378">Hydrolase</keyword>
<dbReference type="Proteomes" id="UP000185669">
    <property type="component" value="Unassembled WGS sequence"/>
</dbReference>
<evidence type="ECO:0000256" key="7">
    <source>
        <dbReference type="ARBA" id="ARBA00023014"/>
    </source>
</evidence>
<dbReference type="GO" id="GO:0003678">
    <property type="term" value="F:DNA helicase activity"/>
    <property type="evidence" value="ECO:0007669"/>
    <property type="project" value="InterPro"/>
</dbReference>
<dbReference type="GO" id="GO:0003677">
    <property type="term" value="F:DNA binding"/>
    <property type="evidence" value="ECO:0007669"/>
    <property type="project" value="UniProtKB-KW"/>
</dbReference>
<dbReference type="AlphaFoldDB" id="A0A1N6PWP1"/>
<dbReference type="InterPro" id="IPR014001">
    <property type="entry name" value="Helicase_ATP-bd"/>
</dbReference>
<dbReference type="InterPro" id="IPR014013">
    <property type="entry name" value="Helic_SF1/SF2_ATP-bd_DinG/Rad3"/>
</dbReference>
<dbReference type="InterPro" id="IPR010614">
    <property type="entry name" value="RAD3-like_helicase_DEAD"/>
</dbReference>
<evidence type="ECO:0000256" key="8">
    <source>
        <dbReference type="ARBA" id="ARBA00023125"/>
    </source>
</evidence>
<dbReference type="GO" id="GO:0051536">
    <property type="term" value="F:iron-sulfur cluster binding"/>
    <property type="evidence" value="ECO:0007669"/>
    <property type="project" value="UniProtKB-KW"/>
</dbReference>
<dbReference type="STRING" id="56779.SAMN05421834_101235"/>
<evidence type="ECO:0000259" key="11">
    <source>
        <dbReference type="PROSITE" id="PS51193"/>
    </source>
</evidence>
<proteinExistence type="inferred from homology"/>
<evidence type="ECO:0000256" key="4">
    <source>
        <dbReference type="ARBA" id="ARBA00022806"/>
    </source>
</evidence>
<dbReference type="SMART" id="SM00491">
    <property type="entry name" value="HELICc2"/>
    <property type="match status" value="1"/>
</dbReference>
<keyword evidence="2" id="KW-0547">Nucleotide-binding</keyword>
<dbReference type="InterPro" id="IPR025657">
    <property type="entry name" value="RadC_JAB"/>
</dbReference>
<keyword evidence="9" id="KW-0413">Isomerase</keyword>
<evidence type="ECO:0000313" key="13">
    <source>
        <dbReference type="Proteomes" id="UP000185669"/>
    </source>
</evidence>
<evidence type="ECO:0000256" key="6">
    <source>
        <dbReference type="ARBA" id="ARBA00023004"/>
    </source>
</evidence>
<dbReference type="GO" id="GO:0005524">
    <property type="term" value="F:ATP binding"/>
    <property type="evidence" value="ECO:0007669"/>
    <property type="project" value="UniProtKB-KW"/>
</dbReference>
<dbReference type="InterPro" id="IPR027417">
    <property type="entry name" value="P-loop_NTPase"/>
</dbReference>
<evidence type="ECO:0000256" key="9">
    <source>
        <dbReference type="ARBA" id="ARBA00023235"/>
    </source>
</evidence>
<dbReference type="PROSITE" id="PS01302">
    <property type="entry name" value="UPF0758"/>
    <property type="match status" value="1"/>
</dbReference>
<dbReference type="PANTHER" id="PTHR11472">
    <property type="entry name" value="DNA REPAIR DEAD HELICASE RAD3/XP-D SUBFAMILY MEMBER"/>
    <property type="match status" value="1"/>
</dbReference>
<keyword evidence="4 12" id="KW-0347">Helicase</keyword>
<evidence type="ECO:0000256" key="5">
    <source>
        <dbReference type="ARBA" id="ARBA00022840"/>
    </source>
</evidence>
<dbReference type="EMBL" id="FTNC01000001">
    <property type="protein sequence ID" value="SIQ08712.1"/>
    <property type="molecule type" value="Genomic_DNA"/>
</dbReference>
<dbReference type="InterPro" id="IPR045028">
    <property type="entry name" value="DinG/Rad3-like"/>
</dbReference>
<dbReference type="OrthoDB" id="9803913at2"/>
<keyword evidence="7" id="KW-0411">Iron-sulfur</keyword>
<dbReference type="Pfam" id="PF04002">
    <property type="entry name" value="RadC"/>
    <property type="match status" value="1"/>
</dbReference>
<evidence type="ECO:0000256" key="10">
    <source>
        <dbReference type="ARBA" id="ARBA00038058"/>
    </source>
</evidence>
<keyword evidence="5" id="KW-0067">ATP-binding</keyword>
<reference evidence="13" key="1">
    <citation type="submission" date="2017-01" db="EMBL/GenBank/DDBJ databases">
        <authorList>
            <person name="Varghese N."/>
            <person name="Submissions S."/>
        </authorList>
    </citation>
    <scope>NUCLEOTIDE SEQUENCE [LARGE SCALE GENOMIC DNA]</scope>
    <source>
        <strain evidence="13">ATCC 700103</strain>
    </source>
</reference>
<feature type="domain" description="Helicase ATP-binding" evidence="11">
    <location>
        <begin position="134"/>
        <end position="413"/>
    </location>
</feature>
<keyword evidence="1" id="KW-0479">Metal-binding</keyword>
<dbReference type="InterPro" id="IPR020891">
    <property type="entry name" value="UPF0758_CS"/>
</dbReference>
<dbReference type="GO" id="GO:0016818">
    <property type="term" value="F:hydrolase activity, acting on acid anhydrides, in phosphorus-containing anhydrides"/>
    <property type="evidence" value="ECO:0007669"/>
    <property type="project" value="InterPro"/>
</dbReference>
<dbReference type="Gene3D" id="3.40.140.10">
    <property type="entry name" value="Cytidine Deaminase, domain 2"/>
    <property type="match status" value="1"/>
</dbReference>